<name>A0A7J5BZT3_9MICO</name>
<feature type="region of interest" description="Disordered" evidence="1">
    <location>
        <begin position="11"/>
        <end position="39"/>
    </location>
</feature>
<comment type="caution">
    <text evidence="2">The sequence shown here is derived from an EMBL/GenBank/DDBJ whole genome shotgun (WGS) entry which is preliminary data.</text>
</comment>
<gene>
    <name evidence="2" type="ORF">F8O01_03695</name>
</gene>
<evidence type="ECO:0000313" key="3">
    <source>
        <dbReference type="Proteomes" id="UP000467240"/>
    </source>
</evidence>
<dbReference type="EMBL" id="WBJZ01000004">
    <property type="protein sequence ID" value="KAB1660046.1"/>
    <property type="molecule type" value="Genomic_DNA"/>
</dbReference>
<dbReference type="Proteomes" id="UP000467240">
    <property type="component" value="Unassembled WGS sequence"/>
</dbReference>
<dbReference type="OrthoDB" id="4963691at2"/>
<evidence type="ECO:0000256" key="1">
    <source>
        <dbReference type="SAM" id="MobiDB-lite"/>
    </source>
</evidence>
<protein>
    <submittedName>
        <fullName evidence="2">Uncharacterized protein</fullName>
    </submittedName>
</protein>
<proteinExistence type="predicted"/>
<dbReference type="RefSeq" id="WP_158039544.1">
    <property type="nucleotide sequence ID" value="NZ_JACCFV010000001.1"/>
</dbReference>
<sequence length="178" mass="19099">MAFERFMSAFGRRRDQGAPAAPPDAIDTPPPGPSETELEDARTARALDGLRDEVRAAGRDLPTPISSRLRQIDDRLREIVAAIADQGASTEQRVLLAAMIGDYVPTPMRAYLALDDADRAEDAAATTAFGEQLGILEATVRDMLGQVRSGAIAELSTYGRFLADKFQGPDDALVLGGR</sequence>
<keyword evidence="3" id="KW-1185">Reference proteome</keyword>
<evidence type="ECO:0000313" key="2">
    <source>
        <dbReference type="EMBL" id="KAB1660046.1"/>
    </source>
</evidence>
<feature type="compositionally biased region" description="Low complexity" evidence="1">
    <location>
        <begin position="17"/>
        <end position="27"/>
    </location>
</feature>
<reference evidence="2 3" key="1">
    <citation type="submission" date="2019-09" db="EMBL/GenBank/DDBJ databases">
        <title>Phylogeny of genus Pseudoclavibacter and closely related genus.</title>
        <authorList>
            <person name="Li Y."/>
        </authorList>
    </citation>
    <scope>NUCLEOTIDE SEQUENCE [LARGE SCALE GENOMIC DNA]</scope>
    <source>
        <strain evidence="2 3">DSM 23821</strain>
    </source>
</reference>
<dbReference type="AlphaFoldDB" id="A0A7J5BZT3"/>
<organism evidence="2 3">
    <name type="scientific">Pseudoclavibacter chungangensis</name>
    <dbReference type="NCBI Taxonomy" id="587635"/>
    <lineage>
        <taxon>Bacteria</taxon>
        <taxon>Bacillati</taxon>
        <taxon>Actinomycetota</taxon>
        <taxon>Actinomycetes</taxon>
        <taxon>Micrococcales</taxon>
        <taxon>Microbacteriaceae</taxon>
        <taxon>Pseudoclavibacter</taxon>
    </lineage>
</organism>
<accession>A0A7J5BZT3</accession>